<reference evidence="17" key="1">
    <citation type="submission" date="2018-02" db="EMBL/GenBank/DDBJ databases">
        <authorList>
            <person name="Cohen D.B."/>
            <person name="Kent A.D."/>
        </authorList>
    </citation>
    <scope>NUCLEOTIDE SEQUENCE</scope>
</reference>
<keyword evidence="9" id="KW-0677">Repeat</keyword>
<dbReference type="InterPro" id="IPR001841">
    <property type="entry name" value="Znf_RING"/>
</dbReference>
<keyword evidence="8" id="KW-0479">Metal-binding</keyword>
<evidence type="ECO:0000256" key="2">
    <source>
        <dbReference type="ARBA" id="ARBA00001947"/>
    </source>
</evidence>
<feature type="region of interest" description="Disordered" evidence="14">
    <location>
        <begin position="57"/>
        <end position="90"/>
    </location>
</feature>
<dbReference type="InterPro" id="IPR013083">
    <property type="entry name" value="Znf_RING/FYVE/PHD"/>
</dbReference>
<comment type="catalytic activity">
    <reaction evidence="1">
        <text>[E2 ubiquitin-conjugating enzyme]-S-ubiquitinyl-L-cysteine + [acceptor protein]-L-lysine = [E2 ubiquitin-conjugating enzyme]-L-cysteine + [acceptor protein]-N(6)-ubiquitinyl-L-lysine.</text>
        <dbReference type="EC" id="2.3.2.31"/>
    </reaction>
</comment>
<evidence type="ECO:0000256" key="14">
    <source>
        <dbReference type="SAM" id="MobiDB-lite"/>
    </source>
</evidence>
<dbReference type="SUPFAM" id="SSF57850">
    <property type="entry name" value="RING/U-box"/>
    <property type="match status" value="3"/>
</dbReference>
<evidence type="ECO:0000256" key="5">
    <source>
        <dbReference type="ARBA" id="ARBA00005884"/>
    </source>
</evidence>
<dbReference type="PROSITE" id="PS00518">
    <property type="entry name" value="ZF_RING_1"/>
    <property type="match status" value="1"/>
</dbReference>
<dbReference type="InterPro" id="IPR018957">
    <property type="entry name" value="Znf_C3HC4_RING-type"/>
</dbReference>
<evidence type="ECO:0000259" key="16">
    <source>
        <dbReference type="PROSITE" id="PS51873"/>
    </source>
</evidence>
<evidence type="ECO:0000256" key="4">
    <source>
        <dbReference type="ARBA" id="ARBA00004906"/>
    </source>
</evidence>
<dbReference type="FunFam" id="1.20.120.1750:FF:000018">
    <property type="entry name" value="RBR-type E3 ubiquitin transferase"/>
    <property type="match status" value="1"/>
</dbReference>
<evidence type="ECO:0000256" key="8">
    <source>
        <dbReference type="ARBA" id="ARBA00022723"/>
    </source>
</evidence>
<name>A0A2N9F927_FAGSY</name>
<accession>A0A2N9F927</accession>
<evidence type="ECO:0000256" key="13">
    <source>
        <dbReference type="PROSITE-ProRule" id="PRU00175"/>
    </source>
</evidence>
<evidence type="ECO:0000256" key="9">
    <source>
        <dbReference type="ARBA" id="ARBA00022737"/>
    </source>
</evidence>
<dbReference type="PROSITE" id="PS51873">
    <property type="entry name" value="TRIAD"/>
    <property type="match status" value="1"/>
</dbReference>
<dbReference type="PROSITE" id="PS50089">
    <property type="entry name" value="ZF_RING_2"/>
    <property type="match status" value="1"/>
</dbReference>
<evidence type="ECO:0000256" key="10">
    <source>
        <dbReference type="ARBA" id="ARBA00022771"/>
    </source>
</evidence>
<protein>
    <recommendedName>
        <fullName evidence="6">RBR-type E3 ubiquitin transferase</fullName>
        <ecNumber evidence="6">2.3.2.31</ecNumber>
    </recommendedName>
</protein>
<dbReference type="CDD" id="cd22584">
    <property type="entry name" value="Rcat_RBR_unk"/>
    <property type="match status" value="1"/>
</dbReference>
<evidence type="ECO:0000256" key="1">
    <source>
        <dbReference type="ARBA" id="ARBA00001798"/>
    </source>
</evidence>
<dbReference type="Gene3D" id="3.30.40.10">
    <property type="entry name" value="Zinc/RING finger domain, C3HC4 (zinc finger)"/>
    <property type="match status" value="1"/>
</dbReference>
<keyword evidence="7" id="KW-0808">Transferase</keyword>
<evidence type="ECO:0000256" key="7">
    <source>
        <dbReference type="ARBA" id="ARBA00022679"/>
    </source>
</evidence>
<proteinExistence type="inferred from homology"/>
<sequence length="402" mass="45588">MAKESASEGVMSVDDFYFSAVLDEKENAIFPVSDEKYAEELQFQETLMGSVITSQMGNNQEASSPSSLPSPTIQASLPNPTQLDPEPMEAKKEAGESSHCFCEICVERKDSDQMFKNEGCVHSFCSDCITKHVATKIQDSITIVGCPGLDCKVVLELDDCRPLLPKEVLERWDEALCETLFLGSQRFYCPYKDCSVMLLNDNEEEVIKESECPFCHRLFCAQCYVPWHPGVDCEEFQRMNEDEKGRDDLMFRELANEKKWKKCPHCNYYVERNEGCLHMTCRCTNQFCYGCGAQWTNDHGGCHGQSNVKPLRMVDSPQRERVVLELLGLCSMKSGLQCSQESTIFELSECLNPTVFTNLSSCQQSLHNLFCREFVGFKDSLVSHICFRVSPAALHPTLYLHM</sequence>
<dbReference type="UniPathway" id="UPA00143"/>
<dbReference type="Gene3D" id="1.20.120.1750">
    <property type="match status" value="1"/>
</dbReference>
<evidence type="ECO:0000256" key="3">
    <source>
        <dbReference type="ARBA" id="ARBA00003976"/>
    </source>
</evidence>
<comment type="similarity">
    <text evidence="5">Belongs to the RBR family. Ariadne subfamily.</text>
</comment>
<dbReference type="Pfam" id="PF00097">
    <property type="entry name" value="zf-C3HC4"/>
    <property type="match status" value="1"/>
</dbReference>
<dbReference type="FunFam" id="3.30.40.10:FF:000230">
    <property type="entry name" value="RBR-type E3 ubiquitin transferase"/>
    <property type="match status" value="1"/>
</dbReference>
<keyword evidence="12" id="KW-0862">Zinc</keyword>
<comment type="cofactor">
    <cofactor evidence="2">
        <name>Zn(2+)</name>
        <dbReference type="ChEBI" id="CHEBI:29105"/>
    </cofactor>
</comment>
<comment type="function">
    <text evidence="3">Might act as an E3 ubiquitin-protein ligase, or as part of E3 complex, which accepts ubiquitin from specific E2 ubiquitin-conjugating enzymes and then transfers it to substrates.</text>
</comment>
<dbReference type="Pfam" id="PF01485">
    <property type="entry name" value="IBR"/>
    <property type="match status" value="2"/>
</dbReference>
<dbReference type="AlphaFoldDB" id="A0A2N9F927"/>
<evidence type="ECO:0000313" key="17">
    <source>
        <dbReference type="EMBL" id="SPC83662.1"/>
    </source>
</evidence>
<dbReference type="GO" id="GO:0061630">
    <property type="term" value="F:ubiquitin protein ligase activity"/>
    <property type="evidence" value="ECO:0007669"/>
    <property type="project" value="UniProtKB-EC"/>
</dbReference>
<organism evidence="17">
    <name type="scientific">Fagus sylvatica</name>
    <name type="common">Beechnut</name>
    <dbReference type="NCBI Taxonomy" id="28930"/>
    <lineage>
        <taxon>Eukaryota</taxon>
        <taxon>Viridiplantae</taxon>
        <taxon>Streptophyta</taxon>
        <taxon>Embryophyta</taxon>
        <taxon>Tracheophyta</taxon>
        <taxon>Spermatophyta</taxon>
        <taxon>Magnoliopsida</taxon>
        <taxon>eudicotyledons</taxon>
        <taxon>Gunneridae</taxon>
        <taxon>Pentapetalae</taxon>
        <taxon>rosids</taxon>
        <taxon>fabids</taxon>
        <taxon>Fagales</taxon>
        <taxon>Fagaceae</taxon>
        <taxon>Fagus</taxon>
    </lineage>
</organism>
<dbReference type="InterPro" id="IPR017907">
    <property type="entry name" value="Znf_RING_CS"/>
</dbReference>
<gene>
    <name evidence="17" type="ORF">FSB_LOCUS11544</name>
</gene>
<dbReference type="InterPro" id="IPR002867">
    <property type="entry name" value="IBR_dom"/>
</dbReference>
<keyword evidence="11" id="KW-0833">Ubl conjugation pathway</keyword>
<dbReference type="GO" id="GO:0016567">
    <property type="term" value="P:protein ubiquitination"/>
    <property type="evidence" value="ECO:0007669"/>
    <property type="project" value="UniProtKB-UniPathway"/>
</dbReference>
<dbReference type="EMBL" id="OIVN01000663">
    <property type="protein sequence ID" value="SPC83662.1"/>
    <property type="molecule type" value="Genomic_DNA"/>
</dbReference>
<feature type="domain" description="RING-type" evidence="15">
    <location>
        <begin position="102"/>
        <end position="147"/>
    </location>
</feature>
<dbReference type="InterPro" id="IPR044066">
    <property type="entry name" value="TRIAD_supradom"/>
</dbReference>
<feature type="compositionally biased region" description="Polar residues" evidence="14">
    <location>
        <begin position="57"/>
        <end position="82"/>
    </location>
</feature>
<dbReference type="PANTHER" id="PTHR11685">
    <property type="entry name" value="RBR FAMILY RING FINGER AND IBR DOMAIN-CONTAINING"/>
    <property type="match status" value="1"/>
</dbReference>
<evidence type="ECO:0000256" key="12">
    <source>
        <dbReference type="ARBA" id="ARBA00022833"/>
    </source>
</evidence>
<dbReference type="InterPro" id="IPR031127">
    <property type="entry name" value="E3_UB_ligase_RBR"/>
</dbReference>
<evidence type="ECO:0000256" key="6">
    <source>
        <dbReference type="ARBA" id="ARBA00012251"/>
    </source>
</evidence>
<comment type="pathway">
    <text evidence="4">Protein modification; protein ubiquitination.</text>
</comment>
<evidence type="ECO:0000256" key="11">
    <source>
        <dbReference type="ARBA" id="ARBA00022786"/>
    </source>
</evidence>
<dbReference type="SMART" id="SM00647">
    <property type="entry name" value="IBR"/>
    <property type="match status" value="2"/>
</dbReference>
<feature type="domain" description="RING-type" evidence="16">
    <location>
        <begin position="98"/>
        <end position="306"/>
    </location>
</feature>
<evidence type="ECO:0000259" key="15">
    <source>
        <dbReference type="PROSITE" id="PS50089"/>
    </source>
</evidence>
<dbReference type="GO" id="GO:0008270">
    <property type="term" value="F:zinc ion binding"/>
    <property type="evidence" value="ECO:0007669"/>
    <property type="project" value="UniProtKB-KW"/>
</dbReference>
<keyword evidence="10 13" id="KW-0863">Zinc-finger</keyword>
<dbReference type="EC" id="2.3.2.31" evidence="6"/>
<dbReference type="CDD" id="cd22582">
    <property type="entry name" value="BRcat_RBR_unk"/>
    <property type="match status" value="1"/>
</dbReference>